<reference evidence="2" key="1">
    <citation type="submission" date="2023-02" db="EMBL/GenBank/DDBJ databases">
        <title>Colletotrichum kahawae CIFC_Que2 genome sequencing and assembly.</title>
        <authorList>
            <person name="Baroncelli R."/>
        </authorList>
    </citation>
    <scope>NUCLEOTIDE SEQUENCE</scope>
    <source>
        <strain evidence="2">CIFC_Que2</strain>
    </source>
</reference>
<feature type="region of interest" description="Disordered" evidence="1">
    <location>
        <begin position="1"/>
        <end position="27"/>
    </location>
</feature>
<proteinExistence type="predicted"/>
<dbReference type="Proteomes" id="UP001281614">
    <property type="component" value="Unassembled WGS sequence"/>
</dbReference>
<name>A0AAD9Y7J6_COLKA</name>
<gene>
    <name evidence="2" type="ORF">CKAH01_06748</name>
</gene>
<keyword evidence="3" id="KW-1185">Reference proteome</keyword>
<protein>
    <submittedName>
        <fullName evidence="2">Uncharacterized protein</fullName>
    </submittedName>
</protein>
<organism evidence="2 3">
    <name type="scientific">Colletotrichum kahawae</name>
    <name type="common">Coffee berry disease fungus</name>
    <dbReference type="NCBI Taxonomy" id="34407"/>
    <lineage>
        <taxon>Eukaryota</taxon>
        <taxon>Fungi</taxon>
        <taxon>Dikarya</taxon>
        <taxon>Ascomycota</taxon>
        <taxon>Pezizomycotina</taxon>
        <taxon>Sordariomycetes</taxon>
        <taxon>Hypocreomycetidae</taxon>
        <taxon>Glomerellales</taxon>
        <taxon>Glomerellaceae</taxon>
        <taxon>Colletotrichum</taxon>
        <taxon>Colletotrichum gloeosporioides species complex</taxon>
    </lineage>
</organism>
<sequence length="96" mass="10019">MGQSAIERISPVPQSKTGKPVVSPTTTTTTTNINTTIFVFVNLPQPLTSSSVICVPSSQVRRFVSPACSVCLGIKSGLGCEVLLLLSYSASSTLCL</sequence>
<evidence type="ECO:0000313" key="2">
    <source>
        <dbReference type="EMBL" id="KAK2745844.1"/>
    </source>
</evidence>
<evidence type="ECO:0000256" key="1">
    <source>
        <dbReference type="SAM" id="MobiDB-lite"/>
    </source>
</evidence>
<evidence type="ECO:0000313" key="3">
    <source>
        <dbReference type="Proteomes" id="UP001281614"/>
    </source>
</evidence>
<accession>A0AAD9Y7J6</accession>
<dbReference type="AlphaFoldDB" id="A0AAD9Y7J6"/>
<dbReference type="EMBL" id="VYYT01000300">
    <property type="protein sequence ID" value="KAK2745844.1"/>
    <property type="molecule type" value="Genomic_DNA"/>
</dbReference>
<comment type="caution">
    <text evidence="2">The sequence shown here is derived from an EMBL/GenBank/DDBJ whole genome shotgun (WGS) entry which is preliminary data.</text>
</comment>